<protein>
    <submittedName>
        <fullName evidence="2">Uncharacterized protein</fullName>
    </submittedName>
</protein>
<feature type="region of interest" description="Disordered" evidence="1">
    <location>
        <begin position="1"/>
        <end position="22"/>
    </location>
</feature>
<proteinExistence type="predicted"/>
<gene>
    <name evidence="2" type="ORF">AKL02_008735</name>
</gene>
<dbReference type="EMBL" id="CP053562">
    <property type="protein sequence ID" value="QPZ90983.1"/>
    <property type="molecule type" value="Genomic_DNA"/>
</dbReference>
<dbReference type="Proteomes" id="UP000192422">
    <property type="component" value="Chromosome"/>
</dbReference>
<evidence type="ECO:0000256" key="1">
    <source>
        <dbReference type="SAM" id="MobiDB-lite"/>
    </source>
</evidence>
<name>A0ABX6YTD2_9RHOB</name>
<organism evidence="2 3">
    <name type="scientific">Thioclava electrotropha</name>
    <dbReference type="NCBI Taxonomy" id="1549850"/>
    <lineage>
        <taxon>Bacteria</taxon>
        <taxon>Pseudomonadati</taxon>
        <taxon>Pseudomonadota</taxon>
        <taxon>Alphaproteobacteria</taxon>
        <taxon>Rhodobacterales</taxon>
        <taxon>Paracoccaceae</taxon>
        <taxon>Thioclava</taxon>
    </lineage>
</organism>
<reference evidence="2 3" key="1">
    <citation type="submission" date="2020-05" db="EMBL/GenBank/DDBJ databases">
        <title>Thioclava electrotropha strain Elox9 finished genome.</title>
        <authorList>
            <person name="Rowe A.R."/>
            <person name="Wilbanks E.G."/>
        </authorList>
    </citation>
    <scope>NUCLEOTIDE SEQUENCE [LARGE SCALE GENOMIC DNA]</scope>
    <source>
        <strain evidence="2 3">Elox9</strain>
    </source>
</reference>
<dbReference type="RefSeq" id="WP_165756926.1">
    <property type="nucleotide sequence ID" value="NZ_CP053562.1"/>
</dbReference>
<sequence>MAVEKMPTGKKPQTNDIATNKGHAALAWPHFFRTLSEEKAANAESTAPRSAQK</sequence>
<evidence type="ECO:0000313" key="3">
    <source>
        <dbReference type="Proteomes" id="UP000192422"/>
    </source>
</evidence>
<accession>A0ABX6YTD2</accession>
<evidence type="ECO:0000313" key="2">
    <source>
        <dbReference type="EMBL" id="QPZ90983.1"/>
    </source>
</evidence>
<keyword evidence="3" id="KW-1185">Reference proteome</keyword>